<dbReference type="AlphaFoldDB" id="A0A9D2MJK7"/>
<sequence length="126" mass="13498">MIQIIGISVVALIFGLFLRQHNKTVSLILIIFACIAVFFECVSSLNEIMDALKDMANGMGETSAYLKIMFKVLGIALITQIISDLCRDCGESALAGQTEVAAKIIIVSLILPLLQAVIQVITGLAS</sequence>
<reference evidence="2" key="2">
    <citation type="submission" date="2021-04" db="EMBL/GenBank/DDBJ databases">
        <authorList>
            <person name="Gilroy R."/>
        </authorList>
    </citation>
    <scope>NUCLEOTIDE SEQUENCE</scope>
    <source>
        <strain evidence="2">CHK188-16595</strain>
    </source>
</reference>
<dbReference type="Proteomes" id="UP000823877">
    <property type="component" value="Unassembled WGS sequence"/>
</dbReference>
<dbReference type="Pfam" id="PF06686">
    <property type="entry name" value="SpoIIIAC"/>
    <property type="match status" value="2"/>
</dbReference>
<protein>
    <submittedName>
        <fullName evidence="2">Stage III sporulation AC/AD family protein</fullName>
    </submittedName>
</protein>
<name>A0A9D2MJK7_9FIRM</name>
<gene>
    <name evidence="2" type="ORF">IAA37_06215</name>
</gene>
<reference evidence="2" key="1">
    <citation type="journal article" date="2021" name="PeerJ">
        <title>Extensive microbial diversity within the chicken gut microbiome revealed by metagenomics and culture.</title>
        <authorList>
            <person name="Gilroy R."/>
            <person name="Ravi A."/>
            <person name="Getino M."/>
            <person name="Pursley I."/>
            <person name="Horton D.L."/>
            <person name="Alikhan N.F."/>
            <person name="Baker D."/>
            <person name="Gharbi K."/>
            <person name="Hall N."/>
            <person name="Watson M."/>
            <person name="Adriaenssens E.M."/>
            <person name="Foster-Nyarko E."/>
            <person name="Jarju S."/>
            <person name="Secka A."/>
            <person name="Antonio M."/>
            <person name="Oren A."/>
            <person name="Chaudhuri R.R."/>
            <person name="La Ragione R."/>
            <person name="Hildebrand F."/>
            <person name="Pallen M.J."/>
        </authorList>
    </citation>
    <scope>NUCLEOTIDE SEQUENCE</scope>
    <source>
        <strain evidence="2">CHK188-16595</strain>
    </source>
</reference>
<keyword evidence="1" id="KW-0472">Membrane</keyword>
<evidence type="ECO:0000313" key="3">
    <source>
        <dbReference type="Proteomes" id="UP000823877"/>
    </source>
</evidence>
<keyword evidence="1" id="KW-0812">Transmembrane</keyword>
<evidence type="ECO:0000313" key="2">
    <source>
        <dbReference type="EMBL" id="HJB75251.1"/>
    </source>
</evidence>
<dbReference type="InterPro" id="IPR025664">
    <property type="entry name" value="Spore_III_AC/AD"/>
</dbReference>
<feature type="transmembrane region" description="Helical" evidence="1">
    <location>
        <begin position="64"/>
        <end position="82"/>
    </location>
</feature>
<proteinExistence type="predicted"/>
<keyword evidence="1" id="KW-1133">Transmembrane helix</keyword>
<accession>A0A9D2MJK7</accession>
<feature type="transmembrane region" description="Helical" evidence="1">
    <location>
        <begin position="102"/>
        <end position="125"/>
    </location>
</feature>
<organism evidence="2 3">
    <name type="scientific">Candidatus Eubacterium faecale</name>
    <dbReference type="NCBI Taxonomy" id="2838568"/>
    <lineage>
        <taxon>Bacteria</taxon>
        <taxon>Bacillati</taxon>
        <taxon>Bacillota</taxon>
        <taxon>Clostridia</taxon>
        <taxon>Eubacteriales</taxon>
        <taxon>Eubacteriaceae</taxon>
        <taxon>Eubacterium</taxon>
    </lineage>
</organism>
<comment type="caution">
    <text evidence="2">The sequence shown here is derived from an EMBL/GenBank/DDBJ whole genome shotgun (WGS) entry which is preliminary data.</text>
</comment>
<feature type="transmembrane region" description="Helical" evidence="1">
    <location>
        <begin position="29"/>
        <end position="52"/>
    </location>
</feature>
<dbReference type="EMBL" id="DWXN01000012">
    <property type="protein sequence ID" value="HJB75251.1"/>
    <property type="molecule type" value="Genomic_DNA"/>
</dbReference>
<evidence type="ECO:0000256" key="1">
    <source>
        <dbReference type="SAM" id="Phobius"/>
    </source>
</evidence>